<organism evidence="1 2">
    <name type="scientific">Trifolium medium</name>
    <dbReference type="NCBI Taxonomy" id="97028"/>
    <lineage>
        <taxon>Eukaryota</taxon>
        <taxon>Viridiplantae</taxon>
        <taxon>Streptophyta</taxon>
        <taxon>Embryophyta</taxon>
        <taxon>Tracheophyta</taxon>
        <taxon>Spermatophyta</taxon>
        <taxon>Magnoliopsida</taxon>
        <taxon>eudicotyledons</taxon>
        <taxon>Gunneridae</taxon>
        <taxon>Pentapetalae</taxon>
        <taxon>rosids</taxon>
        <taxon>fabids</taxon>
        <taxon>Fabales</taxon>
        <taxon>Fabaceae</taxon>
        <taxon>Papilionoideae</taxon>
        <taxon>50 kb inversion clade</taxon>
        <taxon>NPAAA clade</taxon>
        <taxon>Hologalegina</taxon>
        <taxon>IRL clade</taxon>
        <taxon>Trifolieae</taxon>
        <taxon>Trifolium</taxon>
    </lineage>
</organism>
<name>A0A392PBY5_9FABA</name>
<sequence length="68" mass="7432">FTCKATMEIEEAPGMVFEFIGEPLPKKKDAADSAAEAAFWYLQQEGYLHNNASGNGIMTLNNKGSSNF</sequence>
<dbReference type="AlphaFoldDB" id="A0A392PBY5"/>
<evidence type="ECO:0000313" key="1">
    <source>
        <dbReference type="EMBL" id="MCI08970.1"/>
    </source>
</evidence>
<reference evidence="1 2" key="1">
    <citation type="journal article" date="2018" name="Front. Plant Sci.">
        <title>Red Clover (Trifolium pratense) and Zigzag Clover (T. medium) - A Picture of Genomic Similarities and Differences.</title>
        <authorList>
            <person name="Dluhosova J."/>
            <person name="Istvanek J."/>
            <person name="Nedelnik J."/>
            <person name="Repkova J."/>
        </authorList>
    </citation>
    <scope>NUCLEOTIDE SEQUENCE [LARGE SCALE GENOMIC DNA]</scope>
    <source>
        <strain evidence="2">cv. 10/8</strain>
        <tissue evidence="1">Leaf</tissue>
    </source>
</reference>
<comment type="caution">
    <text evidence="1">The sequence shown here is derived from an EMBL/GenBank/DDBJ whole genome shotgun (WGS) entry which is preliminary data.</text>
</comment>
<feature type="non-terminal residue" evidence="1">
    <location>
        <position position="1"/>
    </location>
</feature>
<protein>
    <submittedName>
        <fullName evidence="1">Dicer-like protein 4-like</fullName>
    </submittedName>
</protein>
<dbReference type="EMBL" id="LXQA010070931">
    <property type="protein sequence ID" value="MCI08970.1"/>
    <property type="molecule type" value="Genomic_DNA"/>
</dbReference>
<keyword evidence="2" id="KW-1185">Reference proteome</keyword>
<dbReference type="Gene3D" id="3.30.160.20">
    <property type="match status" value="1"/>
</dbReference>
<evidence type="ECO:0000313" key="2">
    <source>
        <dbReference type="Proteomes" id="UP000265520"/>
    </source>
</evidence>
<accession>A0A392PBY5</accession>
<proteinExistence type="predicted"/>
<dbReference type="Proteomes" id="UP000265520">
    <property type="component" value="Unassembled WGS sequence"/>
</dbReference>